<evidence type="ECO:0000313" key="1">
    <source>
        <dbReference type="EMBL" id="KAL5107415.1"/>
    </source>
</evidence>
<reference evidence="1 2" key="1">
    <citation type="journal article" date="2022" name="Front. Cell. Infect. Microbiol.">
        <title>The Genomes of Two Strains of Taenia crassiceps the Animal Model for the Study of Human Cysticercosis.</title>
        <authorList>
            <person name="Bobes R.J."/>
            <person name="Estrada K."/>
            <person name="Rios-Valencia D.G."/>
            <person name="Calderon-Gallegos A."/>
            <person name="de la Torre P."/>
            <person name="Carrero J.C."/>
            <person name="Sanchez-Flores A."/>
            <person name="Laclette J.P."/>
        </authorList>
    </citation>
    <scope>NUCLEOTIDE SEQUENCE [LARGE SCALE GENOMIC DNA]</scope>
    <source>
        <strain evidence="1">WFUcys</strain>
    </source>
</reference>
<sequence>MKHSDGHPGVRDLEGANSLCHHLRPDTEPIRRGIKGCERMFSEVHRVQAIFGIQIDDISQLKGSLWLIPLCYCDLARRRGRGIEERPTSIMAAFVQKDARPSQRSSSRTLPRAIAQNSVPPEQHPSLSIFPRCQPSWTRFKSLTNDICRRSSLNLIEGLPLKMKGVAFHLNRGVVESFGCLSGPTFLSSKSIPTVADGRLRARMHINARTLSPPFTVKINFTQIRDGKSVLPTNFHFVEVHEHHQLPLRVHLLVKNSEAA</sequence>
<gene>
    <name evidence="1" type="ORF">TcWFU_001984</name>
</gene>
<name>A0ABR4QCV9_9CEST</name>
<evidence type="ECO:0000313" key="2">
    <source>
        <dbReference type="Proteomes" id="UP001651158"/>
    </source>
</evidence>
<comment type="caution">
    <text evidence="1">The sequence shown here is derived from an EMBL/GenBank/DDBJ whole genome shotgun (WGS) entry which is preliminary data.</text>
</comment>
<proteinExistence type="predicted"/>
<accession>A0ABR4QCV9</accession>
<keyword evidence="2" id="KW-1185">Reference proteome</keyword>
<protein>
    <submittedName>
        <fullName evidence="1">Uncharacterized protein</fullName>
    </submittedName>
</protein>
<dbReference type="EMBL" id="JAKROA010000004">
    <property type="protein sequence ID" value="KAL5107415.1"/>
    <property type="molecule type" value="Genomic_DNA"/>
</dbReference>
<dbReference type="Proteomes" id="UP001651158">
    <property type="component" value="Unassembled WGS sequence"/>
</dbReference>
<organism evidence="1 2">
    <name type="scientific">Taenia crassiceps</name>
    <dbReference type="NCBI Taxonomy" id="6207"/>
    <lineage>
        <taxon>Eukaryota</taxon>
        <taxon>Metazoa</taxon>
        <taxon>Spiralia</taxon>
        <taxon>Lophotrochozoa</taxon>
        <taxon>Platyhelminthes</taxon>
        <taxon>Cestoda</taxon>
        <taxon>Eucestoda</taxon>
        <taxon>Cyclophyllidea</taxon>
        <taxon>Taeniidae</taxon>
        <taxon>Taenia</taxon>
    </lineage>
</organism>